<evidence type="ECO:0000256" key="1">
    <source>
        <dbReference type="SAM" id="Coils"/>
    </source>
</evidence>
<keyword evidence="1" id="KW-0175">Coiled coil</keyword>
<evidence type="ECO:0000313" key="2">
    <source>
        <dbReference type="EMBL" id="MCY4727125.1"/>
    </source>
</evidence>
<name>A0ABT4CDR7_9ACTN</name>
<feature type="coiled-coil region" evidence="1">
    <location>
        <begin position="18"/>
        <end position="45"/>
    </location>
</feature>
<accession>A0ABT4CDR7</accession>
<evidence type="ECO:0000313" key="3">
    <source>
        <dbReference type="Proteomes" id="UP001074726"/>
    </source>
</evidence>
<sequence>MITYDGQQGGDAVPGIPARDLEQRVRDLENQVMALAAAVDAASRMQVATPRRVDQDIRIAGGRLVRRILEKARLVEDYRETPRAG</sequence>
<dbReference type="Proteomes" id="UP001074726">
    <property type="component" value="Unassembled WGS sequence"/>
</dbReference>
<comment type="caution">
    <text evidence="2">The sequence shown here is derived from an EMBL/GenBank/DDBJ whole genome shotgun (WGS) entry which is preliminary data.</text>
</comment>
<keyword evidence="3" id="KW-1185">Reference proteome</keyword>
<dbReference type="EMBL" id="JAPPUX010000003">
    <property type="protein sequence ID" value="MCY4727125.1"/>
    <property type="molecule type" value="Genomic_DNA"/>
</dbReference>
<organism evidence="2 3">
    <name type="scientific">Nocardioides pini</name>
    <dbReference type="NCBI Taxonomy" id="2975053"/>
    <lineage>
        <taxon>Bacteria</taxon>
        <taxon>Bacillati</taxon>
        <taxon>Actinomycetota</taxon>
        <taxon>Actinomycetes</taxon>
        <taxon>Propionibacteriales</taxon>
        <taxon>Nocardioidaceae</taxon>
        <taxon>Nocardioides</taxon>
    </lineage>
</organism>
<proteinExistence type="predicted"/>
<reference evidence="2" key="1">
    <citation type="submission" date="2022-08" db="EMBL/GenBank/DDBJ databases">
        <title>Genome sequencing of Nocardioides sp. STR2.</title>
        <authorList>
            <person name="So Y."/>
        </authorList>
    </citation>
    <scope>NUCLEOTIDE SEQUENCE</scope>
    <source>
        <strain evidence="2">STR2</strain>
    </source>
</reference>
<gene>
    <name evidence="2" type="ORF">NYO98_12630</name>
</gene>
<protein>
    <submittedName>
        <fullName evidence="2">Uncharacterized protein</fullName>
    </submittedName>
</protein>
<dbReference type="RefSeq" id="WP_268112084.1">
    <property type="nucleotide sequence ID" value="NZ_JAPPUX010000003.1"/>
</dbReference>